<evidence type="ECO:0000313" key="1">
    <source>
        <dbReference type="EMBL" id="MCF2533145.1"/>
    </source>
</evidence>
<name>A0AA41U4P3_9ACTN</name>
<dbReference type="EMBL" id="JAKFHA010000044">
    <property type="protein sequence ID" value="MCF2533145.1"/>
    <property type="molecule type" value="Genomic_DNA"/>
</dbReference>
<proteinExistence type="predicted"/>
<dbReference type="RefSeq" id="WP_235057921.1">
    <property type="nucleotide sequence ID" value="NZ_JAKFHA010000044.1"/>
</dbReference>
<accession>A0AA41U4P3</accession>
<organism evidence="1 2">
    <name type="scientific">Yinghuangia soli</name>
    <dbReference type="NCBI Taxonomy" id="2908204"/>
    <lineage>
        <taxon>Bacteria</taxon>
        <taxon>Bacillati</taxon>
        <taxon>Actinomycetota</taxon>
        <taxon>Actinomycetes</taxon>
        <taxon>Kitasatosporales</taxon>
        <taxon>Streptomycetaceae</taxon>
        <taxon>Yinghuangia</taxon>
    </lineage>
</organism>
<sequence>MLHGSRTHVRTDSGLAAALLVEDAEAAGSLAVPGSRASAATRQILTAAVAPGP</sequence>
<gene>
    <name evidence="1" type="ORF">LZ495_38835</name>
</gene>
<dbReference type="Proteomes" id="UP001165378">
    <property type="component" value="Unassembled WGS sequence"/>
</dbReference>
<dbReference type="AlphaFoldDB" id="A0AA41U4P3"/>
<protein>
    <submittedName>
        <fullName evidence="1">Uncharacterized protein</fullName>
    </submittedName>
</protein>
<keyword evidence="2" id="KW-1185">Reference proteome</keyword>
<reference evidence="1" key="1">
    <citation type="submission" date="2022-01" db="EMBL/GenBank/DDBJ databases">
        <title>Genome-Based Taxonomic Classification of the Phylum Actinobacteria.</title>
        <authorList>
            <person name="Gao Y."/>
        </authorList>
    </citation>
    <scope>NUCLEOTIDE SEQUENCE</scope>
    <source>
        <strain evidence="1">KLBMP 8922</strain>
    </source>
</reference>
<evidence type="ECO:0000313" key="2">
    <source>
        <dbReference type="Proteomes" id="UP001165378"/>
    </source>
</evidence>
<comment type="caution">
    <text evidence="1">The sequence shown here is derived from an EMBL/GenBank/DDBJ whole genome shotgun (WGS) entry which is preliminary data.</text>
</comment>